<dbReference type="SUPFAM" id="SSF54447">
    <property type="entry name" value="ssDNA-binding transcriptional regulator domain"/>
    <property type="match status" value="1"/>
</dbReference>
<comment type="similarity">
    <text evidence="2">Belongs to the transcriptional coactivator PC4 family.</text>
</comment>
<dbReference type="GO" id="GO:0060261">
    <property type="term" value="P:positive regulation of transcription initiation by RNA polymerase II"/>
    <property type="evidence" value="ECO:0007669"/>
    <property type="project" value="InterPro"/>
</dbReference>
<comment type="caution">
    <text evidence="9">The sequence shown here is derived from an EMBL/GenBank/DDBJ whole genome shotgun (WGS) entry which is preliminary data.</text>
</comment>
<dbReference type="EMBL" id="BLLK01000016">
    <property type="protein sequence ID" value="GFH43747.1"/>
    <property type="molecule type" value="Genomic_DNA"/>
</dbReference>
<evidence type="ECO:0000256" key="4">
    <source>
        <dbReference type="ARBA" id="ARBA00023125"/>
    </source>
</evidence>
<evidence type="ECO:0000256" key="6">
    <source>
        <dbReference type="ARBA" id="ARBA00023242"/>
    </source>
</evidence>
<accession>A0AAD3CCU4</accession>
<evidence type="ECO:0000259" key="8">
    <source>
        <dbReference type="Pfam" id="PF02229"/>
    </source>
</evidence>
<reference evidence="9 10" key="1">
    <citation type="journal article" date="2021" name="Sci. Rep.">
        <title>The genome of the diatom Chaetoceros tenuissimus carries an ancient integrated fragment of an extant virus.</title>
        <authorList>
            <person name="Hongo Y."/>
            <person name="Kimura K."/>
            <person name="Takaki Y."/>
            <person name="Yoshida Y."/>
            <person name="Baba S."/>
            <person name="Kobayashi G."/>
            <person name="Nagasaki K."/>
            <person name="Hano T."/>
            <person name="Tomaru Y."/>
        </authorList>
    </citation>
    <scope>NUCLEOTIDE SEQUENCE [LARGE SCALE GENOMIC DNA]</scope>
    <source>
        <strain evidence="9 10">NIES-3715</strain>
    </source>
</reference>
<keyword evidence="5" id="KW-0804">Transcription</keyword>
<name>A0AAD3CCU4_9STRA</name>
<dbReference type="Proteomes" id="UP001054902">
    <property type="component" value="Unassembled WGS sequence"/>
</dbReference>
<dbReference type="GO" id="GO:0005634">
    <property type="term" value="C:nucleus"/>
    <property type="evidence" value="ECO:0007669"/>
    <property type="project" value="UniProtKB-SubCell"/>
</dbReference>
<evidence type="ECO:0000256" key="7">
    <source>
        <dbReference type="SAM" id="SignalP"/>
    </source>
</evidence>
<evidence type="ECO:0000256" key="2">
    <source>
        <dbReference type="ARBA" id="ARBA00009001"/>
    </source>
</evidence>
<organism evidence="9 10">
    <name type="scientific">Chaetoceros tenuissimus</name>
    <dbReference type="NCBI Taxonomy" id="426638"/>
    <lineage>
        <taxon>Eukaryota</taxon>
        <taxon>Sar</taxon>
        <taxon>Stramenopiles</taxon>
        <taxon>Ochrophyta</taxon>
        <taxon>Bacillariophyta</taxon>
        <taxon>Coscinodiscophyceae</taxon>
        <taxon>Chaetocerotophycidae</taxon>
        <taxon>Chaetocerotales</taxon>
        <taxon>Chaetocerotaceae</taxon>
        <taxon>Chaetoceros</taxon>
    </lineage>
</organism>
<feature type="domain" description="Transcriptional coactivator p15 (PC4) C-terminal" evidence="8">
    <location>
        <begin position="72"/>
        <end position="121"/>
    </location>
</feature>
<evidence type="ECO:0000313" key="9">
    <source>
        <dbReference type="EMBL" id="GFH43747.1"/>
    </source>
</evidence>
<feature type="signal peptide" evidence="7">
    <location>
        <begin position="1"/>
        <end position="28"/>
    </location>
</feature>
<dbReference type="InterPro" id="IPR009044">
    <property type="entry name" value="ssDNA-bd_transcriptional_reg"/>
</dbReference>
<sequence length="141" mass="16400">MNRNQNFMFWDLASLALLFILSFKGVDSFSCSTSLLITSHERRYSTLLRESTDDKQDFVPSLKTNDNGDTFFELSSDRRVTVNRWQGNTRVDIREFYEREGKMLPGKKGLSLTLDQFNILKGFIEDGTLDEIIQDLKQENE</sequence>
<dbReference type="PANTHER" id="PTHR13215">
    <property type="entry name" value="RNA POLYMERASE II TRANSCRIPTIONAL COACTIVATOR"/>
    <property type="match status" value="1"/>
</dbReference>
<dbReference type="InterPro" id="IPR045125">
    <property type="entry name" value="Sub1/Tcp4-like"/>
</dbReference>
<keyword evidence="3" id="KW-0805">Transcription regulation</keyword>
<dbReference type="AlphaFoldDB" id="A0AAD3CCU4"/>
<dbReference type="Pfam" id="PF02229">
    <property type="entry name" value="PC4"/>
    <property type="match status" value="1"/>
</dbReference>
<gene>
    <name evidence="9" type="ORF">CTEN210_00220</name>
</gene>
<protein>
    <recommendedName>
        <fullName evidence="8">Transcriptional coactivator p15 (PC4) C-terminal domain-containing protein</fullName>
    </recommendedName>
</protein>
<keyword evidence="4" id="KW-0238">DNA-binding</keyword>
<keyword evidence="7" id="KW-0732">Signal</keyword>
<comment type="subcellular location">
    <subcellularLocation>
        <location evidence="1">Nucleus</location>
    </subcellularLocation>
</comment>
<evidence type="ECO:0000313" key="10">
    <source>
        <dbReference type="Proteomes" id="UP001054902"/>
    </source>
</evidence>
<dbReference type="Gene3D" id="2.30.31.10">
    <property type="entry name" value="Transcriptional Coactivator Pc4, Chain A"/>
    <property type="match status" value="1"/>
</dbReference>
<keyword evidence="10" id="KW-1185">Reference proteome</keyword>
<proteinExistence type="inferred from homology"/>
<evidence type="ECO:0000256" key="3">
    <source>
        <dbReference type="ARBA" id="ARBA00023015"/>
    </source>
</evidence>
<dbReference type="InterPro" id="IPR003173">
    <property type="entry name" value="PC4_C"/>
</dbReference>
<dbReference type="GO" id="GO:0003713">
    <property type="term" value="F:transcription coactivator activity"/>
    <property type="evidence" value="ECO:0007669"/>
    <property type="project" value="InterPro"/>
</dbReference>
<evidence type="ECO:0000256" key="1">
    <source>
        <dbReference type="ARBA" id="ARBA00004123"/>
    </source>
</evidence>
<keyword evidence="6" id="KW-0539">Nucleus</keyword>
<evidence type="ECO:0000256" key="5">
    <source>
        <dbReference type="ARBA" id="ARBA00023163"/>
    </source>
</evidence>
<feature type="chain" id="PRO_5041973197" description="Transcriptional coactivator p15 (PC4) C-terminal domain-containing protein" evidence="7">
    <location>
        <begin position="29"/>
        <end position="141"/>
    </location>
</feature>
<dbReference type="GO" id="GO:0003677">
    <property type="term" value="F:DNA binding"/>
    <property type="evidence" value="ECO:0007669"/>
    <property type="project" value="UniProtKB-KW"/>
</dbReference>